<comment type="caution">
    <text evidence="2">The sequence shown here is derived from an EMBL/GenBank/DDBJ whole genome shotgun (WGS) entry which is preliminary data.</text>
</comment>
<proteinExistence type="predicted"/>
<sequence length="99" mass="11026">MWIVLPVEGHVFQGKTPEFDGEDLKDRAGMMRDDFVNAVRSPNQNTIRFIGIALVLAGGFMILKQFNITWLSWLNSGVVWAALILIAGIALLVRGVNRD</sequence>
<evidence type="ECO:0000256" key="1">
    <source>
        <dbReference type="SAM" id="Phobius"/>
    </source>
</evidence>
<gene>
    <name evidence="2" type="ORF">SDC9_202947</name>
</gene>
<keyword evidence="1" id="KW-0812">Transmembrane</keyword>
<name>A0A645IVR3_9ZZZZ</name>
<evidence type="ECO:0000313" key="2">
    <source>
        <dbReference type="EMBL" id="MPN55266.1"/>
    </source>
</evidence>
<feature type="transmembrane region" description="Helical" evidence="1">
    <location>
        <begin position="72"/>
        <end position="93"/>
    </location>
</feature>
<dbReference type="AlphaFoldDB" id="A0A645IVR3"/>
<keyword evidence="1" id="KW-1133">Transmembrane helix</keyword>
<protein>
    <submittedName>
        <fullName evidence="2">Uncharacterized protein</fullName>
    </submittedName>
</protein>
<organism evidence="2">
    <name type="scientific">bioreactor metagenome</name>
    <dbReference type="NCBI Taxonomy" id="1076179"/>
    <lineage>
        <taxon>unclassified sequences</taxon>
        <taxon>metagenomes</taxon>
        <taxon>ecological metagenomes</taxon>
    </lineage>
</organism>
<reference evidence="2" key="1">
    <citation type="submission" date="2019-08" db="EMBL/GenBank/DDBJ databases">
        <authorList>
            <person name="Kucharzyk K."/>
            <person name="Murdoch R.W."/>
            <person name="Higgins S."/>
            <person name="Loffler F."/>
        </authorList>
    </citation>
    <scope>NUCLEOTIDE SEQUENCE</scope>
</reference>
<accession>A0A645IVR3</accession>
<feature type="transmembrane region" description="Helical" evidence="1">
    <location>
        <begin position="47"/>
        <end position="66"/>
    </location>
</feature>
<keyword evidence="1" id="KW-0472">Membrane</keyword>
<dbReference type="EMBL" id="VSSQ01124308">
    <property type="protein sequence ID" value="MPN55266.1"/>
    <property type="molecule type" value="Genomic_DNA"/>
</dbReference>